<keyword evidence="1" id="KW-0808">Transferase</keyword>
<dbReference type="Pfam" id="PF17917">
    <property type="entry name" value="RT_RNaseH"/>
    <property type="match status" value="1"/>
</dbReference>
<gene>
    <name evidence="9" type="primary">pol_786</name>
    <name evidence="9" type="ORF">CK203_031174</name>
</gene>
<dbReference type="PANTHER" id="PTHR24559:SF444">
    <property type="entry name" value="REVERSE TRANSCRIPTASE DOMAIN-CONTAINING PROTEIN"/>
    <property type="match status" value="1"/>
</dbReference>
<reference evidence="9 10" key="1">
    <citation type="journal article" date="2018" name="PLoS Genet.">
        <title>Population sequencing reveals clonal diversity and ancestral inbreeding in the grapevine cultivar Chardonnay.</title>
        <authorList>
            <person name="Roach M.J."/>
            <person name="Johnson D.L."/>
            <person name="Bohlmann J."/>
            <person name="van Vuuren H.J."/>
            <person name="Jones S.J."/>
            <person name="Pretorius I.S."/>
            <person name="Schmidt S.A."/>
            <person name="Borneman A.R."/>
        </authorList>
    </citation>
    <scope>NUCLEOTIDE SEQUENCE [LARGE SCALE GENOMIC DNA]</scope>
    <source>
        <strain evidence="10">cv. Chardonnay</strain>
        <tissue evidence="9">Leaf</tissue>
    </source>
</reference>
<evidence type="ECO:0000259" key="8">
    <source>
        <dbReference type="Pfam" id="PF17917"/>
    </source>
</evidence>
<evidence type="ECO:0000313" key="10">
    <source>
        <dbReference type="Proteomes" id="UP000288805"/>
    </source>
</evidence>
<evidence type="ECO:0000256" key="1">
    <source>
        <dbReference type="ARBA" id="ARBA00022679"/>
    </source>
</evidence>
<dbReference type="EMBL" id="QGNW01000070">
    <property type="protein sequence ID" value="RVX02457.1"/>
    <property type="molecule type" value="Genomic_DNA"/>
</dbReference>
<dbReference type="Proteomes" id="UP000288805">
    <property type="component" value="Unassembled WGS sequence"/>
</dbReference>
<proteinExistence type="predicted"/>
<dbReference type="AlphaFoldDB" id="A0A438J0G2"/>
<dbReference type="SUPFAM" id="SSF56672">
    <property type="entry name" value="DNA/RNA polymerases"/>
    <property type="match status" value="1"/>
</dbReference>
<organism evidence="9 10">
    <name type="scientific">Vitis vinifera</name>
    <name type="common">Grape</name>
    <dbReference type="NCBI Taxonomy" id="29760"/>
    <lineage>
        <taxon>Eukaryota</taxon>
        <taxon>Viridiplantae</taxon>
        <taxon>Streptophyta</taxon>
        <taxon>Embryophyta</taxon>
        <taxon>Tracheophyta</taxon>
        <taxon>Spermatophyta</taxon>
        <taxon>Magnoliopsida</taxon>
        <taxon>eudicotyledons</taxon>
        <taxon>Gunneridae</taxon>
        <taxon>Pentapetalae</taxon>
        <taxon>rosids</taxon>
        <taxon>Vitales</taxon>
        <taxon>Vitaceae</taxon>
        <taxon>Viteae</taxon>
        <taxon>Vitis</taxon>
    </lineage>
</organism>
<dbReference type="InterPro" id="IPR036397">
    <property type="entry name" value="RNaseH_sf"/>
</dbReference>
<evidence type="ECO:0000256" key="5">
    <source>
        <dbReference type="ARBA" id="ARBA00022801"/>
    </source>
</evidence>
<evidence type="ECO:0000313" key="9">
    <source>
        <dbReference type="EMBL" id="RVX02457.1"/>
    </source>
</evidence>
<evidence type="ECO:0000256" key="6">
    <source>
        <dbReference type="ARBA" id="ARBA00022918"/>
    </source>
</evidence>
<evidence type="ECO:0000256" key="2">
    <source>
        <dbReference type="ARBA" id="ARBA00022695"/>
    </source>
</evidence>
<evidence type="ECO:0000256" key="3">
    <source>
        <dbReference type="ARBA" id="ARBA00022722"/>
    </source>
</evidence>
<dbReference type="Pfam" id="PF00078">
    <property type="entry name" value="RVT_1"/>
    <property type="match status" value="1"/>
</dbReference>
<feature type="domain" description="Reverse transcriptase" evidence="7">
    <location>
        <begin position="78"/>
        <end position="236"/>
    </location>
</feature>
<evidence type="ECO:0000259" key="7">
    <source>
        <dbReference type="Pfam" id="PF00078"/>
    </source>
</evidence>
<feature type="domain" description="Reverse transcriptase RNase H-like" evidence="8">
    <location>
        <begin position="284"/>
        <end position="349"/>
    </location>
</feature>
<sequence length="466" mass="54976">MVRKFQDVFPDELSSLVPHREFDFSIEVFSGTNPISVAPYRMTPLELKELKTQLEELLGKGFICPNTSSWEASVLFVKKNDDTLSLFIDYRNLNRVTKKNKYPLPRIDDLFDQLKGAKHFSKIDLRIGYHQLRAREEDILKTAFRTRYGHYEFLVMTFGLTNVLVTFMDLINKIFCGYLDQFVIVFVDDILIYSRSLDEHKQHLVTILKTLRGHQLYGKLDKNELWLTKVNFLGHVVSKAGIAMDHSKVEAVQEWQMPINVFKVRSFLGLARCYRRLVEDFSRIASHERNYLAHDLELVAVVFTLKTWKHYLYGEKFEVYSDHKNLKYIFTQKDLNSRQRRWMETLEDYDFALYYHLGKANIVVDALRNWADYLPLAKFAYNTSYQSSIGMTPYEALYGRPCRLPLCWTELDPTWVVDLQDVQISENTSYVEEPFQILEVGEHRFRNKVIPAIKVWWQHHGMKEAT</sequence>
<dbReference type="Gene3D" id="3.30.420.10">
    <property type="entry name" value="Ribonuclease H-like superfamily/Ribonuclease H"/>
    <property type="match status" value="1"/>
</dbReference>
<protein>
    <submittedName>
        <fullName evidence="9">Retrovirus-related Pol polyprotein from transposon 17.6</fullName>
    </submittedName>
</protein>
<accession>A0A438J0G2</accession>
<keyword evidence="3" id="KW-0540">Nuclease</keyword>
<dbReference type="CDD" id="cd09274">
    <property type="entry name" value="RNase_HI_RT_Ty3"/>
    <property type="match status" value="1"/>
</dbReference>
<keyword evidence="4" id="KW-0255">Endonuclease</keyword>
<keyword evidence="6" id="KW-0695">RNA-directed DNA polymerase</keyword>
<dbReference type="InterPro" id="IPR000477">
    <property type="entry name" value="RT_dom"/>
</dbReference>
<comment type="caution">
    <text evidence="9">The sequence shown here is derived from an EMBL/GenBank/DDBJ whole genome shotgun (WGS) entry which is preliminary data.</text>
</comment>
<dbReference type="InterPro" id="IPR043128">
    <property type="entry name" value="Rev_trsase/Diguanyl_cyclase"/>
</dbReference>
<name>A0A438J0G2_VITVI</name>
<evidence type="ECO:0000256" key="4">
    <source>
        <dbReference type="ARBA" id="ARBA00022759"/>
    </source>
</evidence>
<dbReference type="InterPro" id="IPR053134">
    <property type="entry name" value="RNA-dir_DNA_polymerase"/>
</dbReference>
<dbReference type="Gene3D" id="3.10.10.10">
    <property type="entry name" value="HIV Type 1 Reverse Transcriptase, subunit A, domain 1"/>
    <property type="match status" value="1"/>
</dbReference>
<dbReference type="GO" id="GO:0003964">
    <property type="term" value="F:RNA-directed DNA polymerase activity"/>
    <property type="evidence" value="ECO:0007669"/>
    <property type="project" value="UniProtKB-KW"/>
</dbReference>
<dbReference type="SUPFAM" id="SSF53098">
    <property type="entry name" value="Ribonuclease H-like"/>
    <property type="match status" value="1"/>
</dbReference>
<dbReference type="PANTHER" id="PTHR24559">
    <property type="entry name" value="TRANSPOSON TY3-I GAG-POL POLYPROTEIN"/>
    <property type="match status" value="1"/>
</dbReference>
<dbReference type="InterPro" id="IPR041373">
    <property type="entry name" value="RT_RNaseH"/>
</dbReference>
<dbReference type="GO" id="GO:0003676">
    <property type="term" value="F:nucleic acid binding"/>
    <property type="evidence" value="ECO:0007669"/>
    <property type="project" value="InterPro"/>
</dbReference>
<dbReference type="InterPro" id="IPR012337">
    <property type="entry name" value="RNaseH-like_sf"/>
</dbReference>
<dbReference type="CDD" id="cd01647">
    <property type="entry name" value="RT_LTR"/>
    <property type="match status" value="1"/>
</dbReference>
<dbReference type="GO" id="GO:0016787">
    <property type="term" value="F:hydrolase activity"/>
    <property type="evidence" value="ECO:0007669"/>
    <property type="project" value="UniProtKB-KW"/>
</dbReference>
<dbReference type="GO" id="GO:0004519">
    <property type="term" value="F:endonuclease activity"/>
    <property type="evidence" value="ECO:0007669"/>
    <property type="project" value="UniProtKB-KW"/>
</dbReference>
<keyword evidence="5" id="KW-0378">Hydrolase</keyword>
<dbReference type="Gene3D" id="3.30.70.270">
    <property type="match status" value="1"/>
</dbReference>
<keyword evidence="2" id="KW-0548">Nucleotidyltransferase</keyword>
<dbReference type="InterPro" id="IPR043502">
    <property type="entry name" value="DNA/RNA_pol_sf"/>
</dbReference>